<name>E9D890_COCPS</name>
<protein>
    <submittedName>
        <fullName evidence="1">Uncharacterized protein</fullName>
    </submittedName>
</protein>
<accession>E9D890</accession>
<dbReference type="HOGENOM" id="CLU_1695322_0_0_1"/>
<dbReference type="VEuPathDB" id="FungiDB:CPSG_06042"/>
<organism evidence="2">
    <name type="scientific">Coccidioides posadasii (strain RMSCC 757 / Silveira)</name>
    <name type="common">Valley fever fungus</name>
    <dbReference type="NCBI Taxonomy" id="443226"/>
    <lineage>
        <taxon>Eukaryota</taxon>
        <taxon>Fungi</taxon>
        <taxon>Dikarya</taxon>
        <taxon>Ascomycota</taxon>
        <taxon>Pezizomycotina</taxon>
        <taxon>Eurotiomycetes</taxon>
        <taxon>Eurotiomycetidae</taxon>
        <taxon>Onygenales</taxon>
        <taxon>Onygenaceae</taxon>
        <taxon>Coccidioides</taxon>
    </lineage>
</organism>
<proteinExistence type="predicted"/>
<reference evidence="2" key="2">
    <citation type="submission" date="2010-03" db="EMBL/GenBank/DDBJ databases">
        <title>The genome sequence of Coccidioides posadasii strain Silveira.</title>
        <authorList>
            <consortium name="The Broad Institute Genome Sequencing Center for Infectious Disease"/>
            <person name="Neafsey D."/>
            <person name="Orbach M."/>
            <person name="Henn M.R."/>
            <person name="Cole G.T."/>
            <person name="Galgiani J."/>
            <person name="Gardner M.J."/>
            <person name="Kirkland T.N."/>
            <person name="Taylor J.W."/>
            <person name="Young S.K."/>
            <person name="Zeng Q."/>
            <person name="Koehrsen M."/>
            <person name="Alvarado L."/>
            <person name="Berlin A."/>
            <person name="Borenstein D."/>
            <person name="Chapman S.B."/>
            <person name="Chen Z."/>
            <person name="Engels R."/>
            <person name="Freedman E."/>
            <person name="Gellesch M."/>
            <person name="Goldberg J."/>
            <person name="Griggs A."/>
            <person name="Gujja S."/>
            <person name="Heilman E."/>
            <person name="Heiman D."/>
            <person name="Howarth C."/>
            <person name="Jen D."/>
            <person name="Larson L."/>
            <person name="Mehta T."/>
            <person name="Neiman D."/>
            <person name="Park D."/>
            <person name="Pearson M."/>
            <person name="Richards J."/>
            <person name="Roberts A."/>
            <person name="Saif S."/>
            <person name="Shea T."/>
            <person name="Shenoy N."/>
            <person name="Sisk P."/>
            <person name="Stolte C."/>
            <person name="Sykes S."/>
            <person name="Walk T."/>
            <person name="White J."/>
            <person name="Yandava C."/>
            <person name="Haas B."/>
            <person name="Nusbaum C."/>
            <person name="Birren B."/>
        </authorList>
    </citation>
    <scope>NUCLEOTIDE SEQUENCE [LARGE SCALE GENOMIC DNA]</scope>
    <source>
        <strain evidence="2">RMSCC 757 / Silveira</strain>
    </source>
</reference>
<dbReference type="AlphaFoldDB" id="E9D890"/>
<evidence type="ECO:0000313" key="1">
    <source>
        <dbReference type="EMBL" id="EFW17599.1"/>
    </source>
</evidence>
<gene>
    <name evidence="1" type="ORF">CPSG_06042</name>
</gene>
<keyword evidence="2" id="KW-1185">Reference proteome</keyword>
<dbReference type="EMBL" id="GL636494">
    <property type="protein sequence ID" value="EFW17599.1"/>
    <property type="molecule type" value="Genomic_DNA"/>
</dbReference>
<sequence>MKSTSSTTYGAHLQRFAWPWRSCAALHLCASVVARSSKSPLRYFDTPCPVNQCTWFEVGDSLGLLMYQTQCRLSSTPALPHPPVMRTRPPVYVCMYIDAVHPYGVKRLATYVSCAIRQYVIPAVISNLPLPCYSVLRVGVPPKLSPGIIGNIPTK</sequence>
<evidence type="ECO:0000313" key="2">
    <source>
        <dbReference type="Proteomes" id="UP000002497"/>
    </source>
</evidence>
<dbReference type="Proteomes" id="UP000002497">
    <property type="component" value="Unassembled WGS sequence"/>
</dbReference>
<reference evidence="2" key="1">
    <citation type="journal article" date="2010" name="Genome Res.">
        <title>Population genomic sequencing of Coccidioides fungi reveals recent hybridization and transposon control.</title>
        <authorList>
            <person name="Neafsey D.E."/>
            <person name="Barker B.M."/>
            <person name="Sharpton T.J."/>
            <person name="Stajich J.E."/>
            <person name="Park D.J."/>
            <person name="Whiston E."/>
            <person name="Hung C.-Y."/>
            <person name="McMahan C."/>
            <person name="White J."/>
            <person name="Sykes S."/>
            <person name="Heiman D."/>
            <person name="Young S."/>
            <person name="Zeng Q."/>
            <person name="Abouelleil A."/>
            <person name="Aftuck L."/>
            <person name="Bessette D."/>
            <person name="Brown A."/>
            <person name="FitzGerald M."/>
            <person name="Lui A."/>
            <person name="Macdonald J.P."/>
            <person name="Priest M."/>
            <person name="Orbach M.J."/>
            <person name="Galgiani J.N."/>
            <person name="Kirkland T.N."/>
            <person name="Cole G.T."/>
            <person name="Birren B.W."/>
            <person name="Henn M.R."/>
            <person name="Taylor J.W."/>
            <person name="Rounsley S.D."/>
        </authorList>
    </citation>
    <scope>NUCLEOTIDE SEQUENCE [LARGE SCALE GENOMIC DNA]</scope>
    <source>
        <strain evidence="2">RMSCC 757 / Silveira</strain>
    </source>
</reference>